<dbReference type="AlphaFoldDB" id="A0AAV3QWW6"/>
<proteinExistence type="predicted"/>
<evidence type="ECO:0000256" key="1">
    <source>
        <dbReference type="SAM" id="MobiDB-lite"/>
    </source>
</evidence>
<dbReference type="EMBL" id="BAABME010023168">
    <property type="protein sequence ID" value="GAA0167447.1"/>
    <property type="molecule type" value="Genomic_DNA"/>
</dbReference>
<feature type="compositionally biased region" description="Polar residues" evidence="1">
    <location>
        <begin position="12"/>
        <end position="24"/>
    </location>
</feature>
<sequence>MEVAEREGSGSGRRTTMEISSENSGAIRLQSDDDNEEEDNPKKKNRKKLSLTHSSTIIKVDFNFEIDSFICESDNHCFKLKGKDFYASDVFEEFPEWEENSYPSDDKVVYD</sequence>
<dbReference type="Proteomes" id="UP001454036">
    <property type="component" value="Unassembled WGS sequence"/>
</dbReference>
<accession>A0AAV3QWW6</accession>
<gene>
    <name evidence="2" type="ORF">LIER_40376</name>
</gene>
<evidence type="ECO:0000313" key="2">
    <source>
        <dbReference type="EMBL" id="GAA0167447.1"/>
    </source>
</evidence>
<evidence type="ECO:0000313" key="3">
    <source>
        <dbReference type="Proteomes" id="UP001454036"/>
    </source>
</evidence>
<name>A0AAV3QWW6_LITER</name>
<organism evidence="2 3">
    <name type="scientific">Lithospermum erythrorhizon</name>
    <name type="common">Purple gromwell</name>
    <name type="synonym">Lithospermum officinale var. erythrorhizon</name>
    <dbReference type="NCBI Taxonomy" id="34254"/>
    <lineage>
        <taxon>Eukaryota</taxon>
        <taxon>Viridiplantae</taxon>
        <taxon>Streptophyta</taxon>
        <taxon>Embryophyta</taxon>
        <taxon>Tracheophyta</taxon>
        <taxon>Spermatophyta</taxon>
        <taxon>Magnoliopsida</taxon>
        <taxon>eudicotyledons</taxon>
        <taxon>Gunneridae</taxon>
        <taxon>Pentapetalae</taxon>
        <taxon>asterids</taxon>
        <taxon>lamiids</taxon>
        <taxon>Boraginales</taxon>
        <taxon>Boraginaceae</taxon>
        <taxon>Boraginoideae</taxon>
        <taxon>Lithospermeae</taxon>
        <taxon>Lithospermum</taxon>
    </lineage>
</organism>
<keyword evidence="3" id="KW-1185">Reference proteome</keyword>
<feature type="region of interest" description="Disordered" evidence="1">
    <location>
        <begin position="1"/>
        <end position="49"/>
    </location>
</feature>
<protein>
    <submittedName>
        <fullName evidence="2">Uncharacterized protein</fullName>
    </submittedName>
</protein>
<comment type="caution">
    <text evidence="2">The sequence shown here is derived from an EMBL/GenBank/DDBJ whole genome shotgun (WGS) entry which is preliminary data.</text>
</comment>
<reference evidence="2 3" key="1">
    <citation type="submission" date="2024-01" db="EMBL/GenBank/DDBJ databases">
        <title>The complete chloroplast genome sequence of Lithospermum erythrorhizon: insights into the phylogenetic relationship among Boraginaceae species and the maternal lineages of purple gromwells.</title>
        <authorList>
            <person name="Okada T."/>
            <person name="Watanabe K."/>
        </authorList>
    </citation>
    <scope>NUCLEOTIDE SEQUENCE [LARGE SCALE GENOMIC DNA]</scope>
</reference>